<dbReference type="OrthoDB" id="9775794at2"/>
<dbReference type="InterPro" id="IPR001753">
    <property type="entry name" value="Enoyl-CoA_hydra/iso"/>
</dbReference>
<dbReference type="PANTHER" id="PTHR11941">
    <property type="entry name" value="ENOYL-COA HYDRATASE-RELATED"/>
    <property type="match status" value="1"/>
</dbReference>
<evidence type="ECO:0000256" key="9">
    <source>
        <dbReference type="ARBA" id="ARBA00042052"/>
    </source>
</evidence>
<dbReference type="Pfam" id="PF00378">
    <property type="entry name" value="ECH_1"/>
    <property type="match status" value="1"/>
</dbReference>
<dbReference type="RefSeq" id="WP_138124931.1">
    <property type="nucleotide sequence ID" value="NZ_SWLG01000005.1"/>
</dbReference>
<comment type="similarity">
    <text evidence="2 13">Belongs to the enoyl-CoA hydratase/isomerase family.</text>
</comment>
<dbReference type="InterPro" id="IPR029045">
    <property type="entry name" value="ClpP/crotonase-like_dom_sf"/>
</dbReference>
<dbReference type="GO" id="GO:0006635">
    <property type="term" value="P:fatty acid beta-oxidation"/>
    <property type="evidence" value="ECO:0007669"/>
    <property type="project" value="TreeGrafter"/>
</dbReference>
<accession>A0A5R9F3S0</accession>
<dbReference type="Gene3D" id="3.90.226.10">
    <property type="entry name" value="2-enoyl-CoA Hydratase, Chain A, domain 1"/>
    <property type="match status" value="1"/>
</dbReference>
<evidence type="ECO:0000256" key="3">
    <source>
        <dbReference type="ARBA" id="ARBA00022490"/>
    </source>
</evidence>
<dbReference type="PANTHER" id="PTHR11941:SF27">
    <property type="entry name" value="ETHYLMALONYL-COA DECARBOXYLASE"/>
    <property type="match status" value="1"/>
</dbReference>
<dbReference type="GO" id="GO:0005829">
    <property type="term" value="C:cytosol"/>
    <property type="evidence" value="ECO:0007669"/>
    <property type="project" value="UniProtKB-SubCell"/>
</dbReference>
<comment type="catalytic activity">
    <reaction evidence="11">
        <text>(S)-methylmalonyl-CoA + H(+) = propanoyl-CoA + CO2</text>
        <dbReference type="Rhea" id="RHEA:61340"/>
        <dbReference type="ChEBI" id="CHEBI:15378"/>
        <dbReference type="ChEBI" id="CHEBI:16526"/>
        <dbReference type="ChEBI" id="CHEBI:57327"/>
        <dbReference type="ChEBI" id="CHEBI:57392"/>
        <dbReference type="EC" id="4.1.1.94"/>
    </reaction>
    <physiologicalReaction direction="left-to-right" evidence="11">
        <dbReference type="Rhea" id="RHEA:61341"/>
    </physiologicalReaction>
</comment>
<evidence type="ECO:0000313" key="15">
    <source>
        <dbReference type="Proteomes" id="UP000308230"/>
    </source>
</evidence>
<organism evidence="14 15">
    <name type="scientific">Exobacillus caeni</name>
    <dbReference type="NCBI Taxonomy" id="2574798"/>
    <lineage>
        <taxon>Bacteria</taxon>
        <taxon>Bacillati</taxon>
        <taxon>Bacillota</taxon>
        <taxon>Bacilli</taxon>
        <taxon>Bacillales</taxon>
        <taxon>Guptibacillaceae</taxon>
        <taxon>Exobacillus</taxon>
    </lineage>
</organism>
<dbReference type="AlphaFoldDB" id="A0A5R9F3S0"/>
<proteinExistence type="inferred from homology"/>
<evidence type="ECO:0000256" key="6">
    <source>
        <dbReference type="ARBA" id="ARBA00036541"/>
    </source>
</evidence>
<name>A0A5R9F3S0_9BACL</name>
<evidence type="ECO:0000256" key="5">
    <source>
        <dbReference type="ARBA" id="ARBA00036343"/>
    </source>
</evidence>
<evidence type="ECO:0000256" key="2">
    <source>
        <dbReference type="ARBA" id="ARBA00005254"/>
    </source>
</evidence>
<evidence type="ECO:0000256" key="8">
    <source>
        <dbReference type="ARBA" id="ARBA00039903"/>
    </source>
</evidence>
<dbReference type="GO" id="GO:0016853">
    <property type="term" value="F:isomerase activity"/>
    <property type="evidence" value="ECO:0007669"/>
    <property type="project" value="UniProtKB-KW"/>
</dbReference>
<evidence type="ECO:0000313" key="14">
    <source>
        <dbReference type="EMBL" id="TLS37641.1"/>
    </source>
</evidence>
<evidence type="ECO:0000256" key="7">
    <source>
        <dbReference type="ARBA" id="ARBA00038883"/>
    </source>
</evidence>
<dbReference type="EMBL" id="SWLG01000005">
    <property type="protein sequence ID" value="TLS37641.1"/>
    <property type="molecule type" value="Genomic_DNA"/>
</dbReference>
<keyword evidence="15" id="KW-1185">Reference proteome</keyword>
<comment type="subcellular location">
    <subcellularLocation>
        <location evidence="1">Cytoplasm</location>
        <location evidence="1">Cytosol</location>
    </subcellularLocation>
</comment>
<evidence type="ECO:0000256" key="11">
    <source>
        <dbReference type="ARBA" id="ARBA00047446"/>
    </source>
</evidence>
<dbReference type="InterPro" id="IPR018376">
    <property type="entry name" value="Enoyl-CoA_hyd/isom_CS"/>
</dbReference>
<comment type="catalytic activity">
    <reaction evidence="6">
        <text>(2R)-ethylmalonyl-CoA + H(+) = butanoyl-CoA + CO2</text>
        <dbReference type="Rhea" id="RHEA:59540"/>
        <dbReference type="ChEBI" id="CHEBI:15378"/>
        <dbReference type="ChEBI" id="CHEBI:16526"/>
        <dbReference type="ChEBI" id="CHEBI:57371"/>
        <dbReference type="ChEBI" id="CHEBI:85316"/>
        <dbReference type="EC" id="4.1.1.94"/>
    </reaction>
    <physiologicalReaction direction="left-to-right" evidence="6">
        <dbReference type="Rhea" id="RHEA:59541"/>
    </physiologicalReaction>
</comment>
<protein>
    <recommendedName>
        <fullName evidence="8">Ethylmalonyl-CoA decarboxylase</fullName>
        <ecNumber evidence="7">4.1.1.94</ecNumber>
    </recommendedName>
    <alternativeName>
        <fullName evidence="10">Enoyl-CoA hydratase domain-containing protein 1</fullName>
    </alternativeName>
    <alternativeName>
        <fullName evidence="9">Methylmalonyl-CoA decarboxylase</fullName>
    </alternativeName>
</protein>
<evidence type="ECO:0000256" key="4">
    <source>
        <dbReference type="ARBA" id="ARBA00023239"/>
    </source>
</evidence>
<dbReference type="SUPFAM" id="SSF52096">
    <property type="entry name" value="ClpP/crotonase"/>
    <property type="match status" value="1"/>
</dbReference>
<comment type="catalytic activity">
    <reaction evidence="5">
        <text>(2S)-ethylmalonyl-CoA + H(+) = butanoyl-CoA + CO2</text>
        <dbReference type="Rhea" id="RHEA:32131"/>
        <dbReference type="ChEBI" id="CHEBI:15378"/>
        <dbReference type="ChEBI" id="CHEBI:16526"/>
        <dbReference type="ChEBI" id="CHEBI:57371"/>
        <dbReference type="ChEBI" id="CHEBI:60909"/>
        <dbReference type="EC" id="4.1.1.94"/>
    </reaction>
    <physiologicalReaction direction="left-to-right" evidence="5">
        <dbReference type="Rhea" id="RHEA:32132"/>
    </physiologicalReaction>
</comment>
<evidence type="ECO:0000256" key="12">
    <source>
        <dbReference type="ARBA" id="ARBA00056546"/>
    </source>
</evidence>
<comment type="caution">
    <text evidence="14">The sequence shown here is derived from an EMBL/GenBank/DDBJ whole genome shotgun (WGS) entry which is preliminary data.</text>
</comment>
<gene>
    <name evidence="14" type="ORF">FCL54_07375</name>
</gene>
<dbReference type="GO" id="GO:0004492">
    <property type="term" value="F:methyl/ethyl malonyl-CoA decarboxylase activity"/>
    <property type="evidence" value="ECO:0007669"/>
    <property type="project" value="UniProtKB-EC"/>
</dbReference>
<comment type="function">
    <text evidence="12">Decarboxylates ethylmalonyl-CoA, a potentially toxic metabolite, to form butyryl-CoA, suggesting it might be involved in metabolite proofreading. Acts preferentially on (S)-ethylmalonyl-CoA but also has some activity on the (R)-isomer. Also has methylmalonyl-CoA decarboxylase activity at lower level.</text>
</comment>
<keyword evidence="14" id="KW-0413">Isomerase</keyword>
<dbReference type="CDD" id="cd06558">
    <property type="entry name" value="crotonase-like"/>
    <property type="match status" value="1"/>
</dbReference>
<dbReference type="EC" id="4.1.1.94" evidence="7"/>
<evidence type="ECO:0000256" key="1">
    <source>
        <dbReference type="ARBA" id="ARBA00004514"/>
    </source>
</evidence>
<evidence type="ECO:0000256" key="13">
    <source>
        <dbReference type="RuleBase" id="RU003707"/>
    </source>
</evidence>
<reference evidence="14 15" key="1">
    <citation type="submission" date="2019-04" db="EMBL/GenBank/DDBJ databases">
        <title>Bacillus caeni sp. nov., a bacterium isolated from mangrove sediment.</title>
        <authorList>
            <person name="Huang H."/>
            <person name="Mo K."/>
            <person name="Hu Y."/>
        </authorList>
    </citation>
    <scope>NUCLEOTIDE SEQUENCE [LARGE SCALE GENOMIC DNA]</scope>
    <source>
        <strain evidence="14 15">HB172195</strain>
    </source>
</reference>
<evidence type="ECO:0000256" key="10">
    <source>
        <dbReference type="ARBA" id="ARBA00042182"/>
    </source>
</evidence>
<dbReference type="PROSITE" id="PS00166">
    <property type="entry name" value="ENOYL_COA_HYDRATASE"/>
    <property type="match status" value="1"/>
</dbReference>
<dbReference type="Proteomes" id="UP000308230">
    <property type="component" value="Unassembled WGS sequence"/>
</dbReference>
<sequence>MGKIKYEVYKEVAWVTINRPDKRNAIDYEVMDRLEEILAEIEECQNSKIVVITGSGSQAFCSGGDLSAFHSLVTQKEAYKMLSRMGKILQKIFLFPKPTVALLNGTAVGGGCEIAVSCDFRVAKKRAKFGFIQGKLGITTGWGGAAMLYERISQSEAMRLLMSAKAVTAEKGKELGFINHTVEPENLKEECLDWLQPFLEQPLSVLKAYKSYWLSKCNENKIIERMDEEIYHCSVLWESDEHHQAVRTFLNKNK</sequence>
<keyword evidence="3" id="KW-0963">Cytoplasm</keyword>
<keyword evidence="4" id="KW-0456">Lyase</keyword>